<gene>
    <name evidence="5" type="ORF">ABIE13_005533</name>
</gene>
<organism evidence="5 6">
    <name type="scientific">Ottowia thiooxydans</name>
    <dbReference type="NCBI Taxonomy" id="219182"/>
    <lineage>
        <taxon>Bacteria</taxon>
        <taxon>Pseudomonadati</taxon>
        <taxon>Pseudomonadota</taxon>
        <taxon>Betaproteobacteria</taxon>
        <taxon>Burkholderiales</taxon>
        <taxon>Comamonadaceae</taxon>
        <taxon>Ottowia</taxon>
    </lineage>
</organism>
<evidence type="ECO:0000256" key="2">
    <source>
        <dbReference type="ARBA" id="ARBA00023098"/>
    </source>
</evidence>
<dbReference type="RefSeq" id="WP_354449294.1">
    <property type="nucleotide sequence ID" value="NZ_JBEPSH010000017.1"/>
</dbReference>
<keyword evidence="6" id="KW-1185">Reference proteome</keyword>
<feature type="region of interest" description="Disordered" evidence="4">
    <location>
        <begin position="249"/>
        <end position="270"/>
    </location>
</feature>
<dbReference type="Proteomes" id="UP001549320">
    <property type="component" value="Unassembled WGS sequence"/>
</dbReference>
<comment type="caution">
    <text evidence="5">The sequence shown here is derived from an EMBL/GenBank/DDBJ whole genome shotgun (WGS) entry which is preliminary data.</text>
</comment>
<evidence type="ECO:0000256" key="3">
    <source>
        <dbReference type="ARBA" id="ARBA00023239"/>
    </source>
</evidence>
<accession>A0ABV2QIP1</accession>
<evidence type="ECO:0000313" key="5">
    <source>
        <dbReference type="EMBL" id="MET4580392.1"/>
    </source>
</evidence>
<dbReference type="InterPro" id="IPR014748">
    <property type="entry name" value="Enoyl-CoA_hydra_C"/>
</dbReference>
<evidence type="ECO:0000313" key="6">
    <source>
        <dbReference type="Proteomes" id="UP001549320"/>
    </source>
</evidence>
<dbReference type="CDD" id="cd06558">
    <property type="entry name" value="crotonase-like"/>
    <property type="match status" value="1"/>
</dbReference>
<protein>
    <submittedName>
        <fullName evidence="5">Enoyl-CoA hydratase</fullName>
        <ecNumber evidence="5">4.2.1.17</ecNumber>
    </submittedName>
</protein>
<dbReference type="PANTHER" id="PTHR11941">
    <property type="entry name" value="ENOYL-COA HYDRATASE-RELATED"/>
    <property type="match status" value="1"/>
</dbReference>
<proteinExistence type="inferred from homology"/>
<comment type="similarity">
    <text evidence="1">Belongs to the enoyl-CoA hydratase/isomerase family.</text>
</comment>
<dbReference type="InterPro" id="IPR001753">
    <property type="entry name" value="Enoyl-CoA_hydra/iso"/>
</dbReference>
<evidence type="ECO:0000256" key="1">
    <source>
        <dbReference type="ARBA" id="ARBA00005254"/>
    </source>
</evidence>
<name>A0ABV2QIP1_9BURK</name>
<feature type="compositionally biased region" description="Basic and acidic residues" evidence="4">
    <location>
        <begin position="249"/>
        <end position="264"/>
    </location>
</feature>
<keyword evidence="3 5" id="KW-0456">Lyase</keyword>
<dbReference type="EC" id="4.2.1.17" evidence="5"/>
<dbReference type="Gene3D" id="1.10.12.10">
    <property type="entry name" value="Lyase 2-enoyl-coa Hydratase, Chain A, domain 2"/>
    <property type="match status" value="1"/>
</dbReference>
<sequence>MNGTIHMDRHGEHVAVIRIDRPEARNALSPKMLCALADAFLAARRDAHVRAVVLTGEGDAAFCSGGDLGLTLPLLTGARAPQDEFDRRLLEDERTMEVSSLRNFDIVKPTICAVNGTCLAGGFEMMLGTDIRIAADHAQFGLPEVQRALLPFAGSMARLPRQVPAAVAMQVLLTGRPFSAQQALQWGLVTELLPRDHLMARALELAEQIAGNGPIAVQAVRRAAIQGSGLPLHSAFALEDAAKREVLSSEDAREGPLSFMEKRAPRFTGR</sequence>
<evidence type="ECO:0000256" key="4">
    <source>
        <dbReference type="SAM" id="MobiDB-lite"/>
    </source>
</evidence>
<dbReference type="Gene3D" id="3.90.226.10">
    <property type="entry name" value="2-enoyl-CoA Hydratase, Chain A, domain 1"/>
    <property type="match status" value="1"/>
</dbReference>
<dbReference type="GO" id="GO:0004300">
    <property type="term" value="F:enoyl-CoA hydratase activity"/>
    <property type="evidence" value="ECO:0007669"/>
    <property type="project" value="UniProtKB-EC"/>
</dbReference>
<dbReference type="PANTHER" id="PTHR11941:SF169">
    <property type="entry name" value="(7AS)-7A-METHYL-1,5-DIOXO-2,3,5,6,7,7A-HEXAHYDRO-1H-INDENE-CARBOXYL-COA HYDROLASE"/>
    <property type="match status" value="1"/>
</dbReference>
<dbReference type="SUPFAM" id="SSF52096">
    <property type="entry name" value="ClpP/crotonase"/>
    <property type="match status" value="1"/>
</dbReference>
<dbReference type="InterPro" id="IPR029045">
    <property type="entry name" value="ClpP/crotonase-like_dom_sf"/>
</dbReference>
<keyword evidence="2" id="KW-0443">Lipid metabolism</keyword>
<dbReference type="Pfam" id="PF00378">
    <property type="entry name" value="ECH_1"/>
    <property type="match status" value="1"/>
</dbReference>
<reference evidence="5 6" key="1">
    <citation type="submission" date="2024-06" db="EMBL/GenBank/DDBJ databases">
        <title>Sorghum-associated microbial communities from plants grown in Nebraska, USA.</title>
        <authorList>
            <person name="Schachtman D."/>
        </authorList>
    </citation>
    <scope>NUCLEOTIDE SEQUENCE [LARGE SCALE GENOMIC DNA]</scope>
    <source>
        <strain evidence="5 6">2709</strain>
    </source>
</reference>
<dbReference type="EMBL" id="JBEPSH010000017">
    <property type="protein sequence ID" value="MET4580392.1"/>
    <property type="molecule type" value="Genomic_DNA"/>
</dbReference>